<organism evidence="2 3">
    <name type="scientific">Streptomyces palmae</name>
    <dbReference type="NCBI Taxonomy" id="1701085"/>
    <lineage>
        <taxon>Bacteria</taxon>
        <taxon>Bacillati</taxon>
        <taxon>Actinomycetota</taxon>
        <taxon>Actinomycetes</taxon>
        <taxon>Kitasatosporales</taxon>
        <taxon>Streptomycetaceae</taxon>
        <taxon>Streptomyces</taxon>
    </lineage>
</organism>
<proteinExistence type="predicted"/>
<name>A0A4Z0HDV3_9ACTN</name>
<dbReference type="InterPro" id="IPR036390">
    <property type="entry name" value="WH_DNA-bd_sf"/>
</dbReference>
<dbReference type="InterPro" id="IPR036388">
    <property type="entry name" value="WH-like_DNA-bd_sf"/>
</dbReference>
<evidence type="ECO:0000259" key="1">
    <source>
        <dbReference type="PROSITE" id="PS50995"/>
    </source>
</evidence>
<dbReference type="OrthoDB" id="162531at2"/>
<keyword evidence="3" id="KW-1185">Reference proteome</keyword>
<dbReference type="PANTHER" id="PTHR33164">
    <property type="entry name" value="TRANSCRIPTIONAL REGULATOR, MARR FAMILY"/>
    <property type="match status" value="1"/>
</dbReference>
<dbReference type="SMART" id="SM00347">
    <property type="entry name" value="HTH_MARR"/>
    <property type="match status" value="1"/>
</dbReference>
<sequence length="150" mass="16458">MTDLTQVFMDLVRYETRLYNAAGERLRAEHGLTMGQFEFLRIIDSRDGCRVNDLAEEAAITVGATSKAVDRLEAAGWVVRRPNPSNRRSSLLELTPEGGRLLAAATPTFEDGLRHWLAEPLTADSLEQLASTLNLLRKTMEDASAGTPAG</sequence>
<evidence type="ECO:0000313" key="3">
    <source>
        <dbReference type="Proteomes" id="UP000297948"/>
    </source>
</evidence>
<protein>
    <submittedName>
        <fullName evidence="2">MarR family transcriptional regulator</fullName>
    </submittedName>
</protein>
<dbReference type="InterPro" id="IPR039422">
    <property type="entry name" value="MarR/SlyA-like"/>
</dbReference>
<dbReference type="EMBL" id="SRID01000091">
    <property type="protein sequence ID" value="TGB10709.1"/>
    <property type="molecule type" value="Genomic_DNA"/>
</dbReference>
<comment type="caution">
    <text evidence="2">The sequence shown here is derived from an EMBL/GenBank/DDBJ whole genome shotgun (WGS) entry which is preliminary data.</text>
</comment>
<accession>A0A4Z0HDV3</accession>
<dbReference type="Pfam" id="PF01047">
    <property type="entry name" value="MarR"/>
    <property type="match status" value="1"/>
</dbReference>
<dbReference type="GO" id="GO:0006950">
    <property type="term" value="P:response to stress"/>
    <property type="evidence" value="ECO:0007669"/>
    <property type="project" value="TreeGrafter"/>
</dbReference>
<dbReference type="PRINTS" id="PR00598">
    <property type="entry name" value="HTHMARR"/>
</dbReference>
<dbReference type="Proteomes" id="UP000297948">
    <property type="component" value="Unassembled WGS sequence"/>
</dbReference>
<dbReference type="PANTHER" id="PTHR33164:SF94">
    <property type="entry name" value="TRANSCRIPTIONAL REGULATORY PROTEIN-RELATED"/>
    <property type="match status" value="1"/>
</dbReference>
<dbReference type="Gene3D" id="1.10.10.10">
    <property type="entry name" value="Winged helix-like DNA-binding domain superfamily/Winged helix DNA-binding domain"/>
    <property type="match status" value="1"/>
</dbReference>
<dbReference type="GO" id="GO:0003700">
    <property type="term" value="F:DNA-binding transcription factor activity"/>
    <property type="evidence" value="ECO:0007669"/>
    <property type="project" value="InterPro"/>
</dbReference>
<dbReference type="PROSITE" id="PS50995">
    <property type="entry name" value="HTH_MARR_2"/>
    <property type="match status" value="1"/>
</dbReference>
<reference evidence="2 3" key="1">
    <citation type="submission" date="2019-03" db="EMBL/GenBank/DDBJ databases">
        <authorList>
            <person name="Gonzalez-Pimentel J.L."/>
        </authorList>
    </citation>
    <scope>NUCLEOTIDE SEQUENCE [LARGE SCALE GENOMIC DNA]</scope>
    <source>
        <strain evidence="2 3">JCM 31289</strain>
    </source>
</reference>
<evidence type="ECO:0000313" key="2">
    <source>
        <dbReference type="EMBL" id="TGB10709.1"/>
    </source>
</evidence>
<dbReference type="SUPFAM" id="SSF46785">
    <property type="entry name" value="Winged helix' DNA-binding domain"/>
    <property type="match status" value="1"/>
</dbReference>
<gene>
    <name evidence="2" type="ORF">E4099_12550</name>
</gene>
<feature type="domain" description="HTH marR-type" evidence="1">
    <location>
        <begin position="1"/>
        <end position="141"/>
    </location>
</feature>
<dbReference type="AlphaFoldDB" id="A0A4Z0HDV3"/>
<dbReference type="InterPro" id="IPR000835">
    <property type="entry name" value="HTH_MarR-typ"/>
</dbReference>